<proteinExistence type="predicted"/>
<sequence length="127" mass="14279">MVVGWWFVFGFVRQCLGSLVVGWWFSVMVFSGSVGDGGSRRWWGFCLGLPAVMGFVFGFAGSDGVSGFDFSPSSRPWLQTKWVVVGLGLPAWVWWLWVWVFRRGRGGYGRLLLIGCRGFGWGVKKKI</sequence>
<reference evidence="2" key="1">
    <citation type="submission" date="2018-02" db="EMBL/GenBank/DDBJ databases">
        <authorList>
            <person name="Cohen D.B."/>
            <person name="Kent A.D."/>
        </authorList>
    </citation>
    <scope>NUCLEOTIDE SEQUENCE</scope>
</reference>
<keyword evidence="1" id="KW-0812">Transmembrane</keyword>
<dbReference type="EMBL" id="OIVN01003857">
    <property type="protein sequence ID" value="SPD13962.1"/>
    <property type="molecule type" value="Genomic_DNA"/>
</dbReference>
<evidence type="ECO:0008006" key="3">
    <source>
        <dbReference type="Google" id="ProtNLM"/>
    </source>
</evidence>
<name>A0A2N9HNX2_FAGSY</name>
<gene>
    <name evidence="2" type="ORF">FSB_LOCUS41844</name>
</gene>
<accession>A0A2N9HNX2</accession>
<organism evidence="2">
    <name type="scientific">Fagus sylvatica</name>
    <name type="common">Beechnut</name>
    <dbReference type="NCBI Taxonomy" id="28930"/>
    <lineage>
        <taxon>Eukaryota</taxon>
        <taxon>Viridiplantae</taxon>
        <taxon>Streptophyta</taxon>
        <taxon>Embryophyta</taxon>
        <taxon>Tracheophyta</taxon>
        <taxon>Spermatophyta</taxon>
        <taxon>Magnoliopsida</taxon>
        <taxon>eudicotyledons</taxon>
        <taxon>Gunneridae</taxon>
        <taxon>Pentapetalae</taxon>
        <taxon>rosids</taxon>
        <taxon>fabids</taxon>
        <taxon>Fagales</taxon>
        <taxon>Fagaceae</taxon>
        <taxon>Fagus</taxon>
    </lineage>
</organism>
<feature type="transmembrane region" description="Helical" evidence="1">
    <location>
        <begin position="42"/>
        <end position="62"/>
    </location>
</feature>
<feature type="transmembrane region" description="Helical" evidence="1">
    <location>
        <begin position="6"/>
        <end position="30"/>
    </location>
</feature>
<feature type="transmembrane region" description="Helical" evidence="1">
    <location>
        <begin position="82"/>
        <end position="101"/>
    </location>
</feature>
<protein>
    <recommendedName>
        <fullName evidence="3">Transmembrane protein</fullName>
    </recommendedName>
</protein>
<evidence type="ECO:0000256" key="1">
    <source>
        <dbReference type="SAM" id="Phobius"/>
    </source>
</evidence>
<keyword evidence="1" id="KW-0472">Membrane</keyword>
<keyword evidence="1" id="KW-1133">Transmembrane helix</keyword>
<dbReference type="AlphaFoldDB" id="A0A2N9HNX2"/>
<evidence type="ECO:0000313" key="2">
    <source>
        <dbReference type="EMBL" id="SPD13962.1"/>
    </source>
</evidence>